<keyword evidence="1" id="KW-0677">Repeat</keyword>
<organism evidence="3 4">
    <name type="scientific">Populus tomentosa</name>
    <name type="common">Chinese white poplar</name>
    <dbReference type="NCBI Taxonomy" id="118781"/>
    <lineage>
        <taxon>Eukaryota</taxon>
        <taxon>Viridiplantae</taxon>
        <taxon>Streptophyta</taxon>
        <taxon>Embryophyta</taxon>
        <taxon>Tracheophyta</taxon>
        <taxon>Spermatophyta</taxon>
        <taxon>Magnoliopsida</taxon>
        <taxon>eudicotyledons</taxon>
        <taxon>Gunneridae</taxon>
        <taxon>Pentapetalae</taxon>
        <taxon>rosids</taxon>
        <taxon>fabids</taxon>
        <taxon>Malpighiales</taxon>
        <taxon>Salicaceae</taxon>
        <taxon>Saliceae</taxon>
        <taxon>Populus</taxon>
    </lineage>
</organism>
<dbReference type="InterPro" id="IPR002885">
    <property type="entry name" value="PPR_rpt"/>
</dbReference>
<sequence length="371" mass="41305">MDNDDDRDQRFGLMEAFSDFMRLRMADRSHNHDIRSRSDSVPGHNPGFGPLLIFGGQVPLGCLEMVGLKLSFLGLPVLPLQGVMQSSITRALFVARSYPHKDQVADTVIKAQALEAEAAIIVEGRIAEKEDVIHCLICGPSAHLIQAQTMMRLLKAALLPCMKTTPIWGIQDGLLTRVLICCKHNREMVHKGVRPDNLTYLPTQMPLLTFPVCTHTIAGACFEGFDTVRNANILFQSMETKSITTWNSMLYAYTSMDRSKEASFQFQEMPFSGIEPNYVTIASILRLCARVPENPVYYVLIANMHAAACRWSKLAEVRTSMRDLVADLMKAAGYVAGENLSSEDRSIEGNRMLQHVKYCFEVGLSSSAPEP</sequence>
<dbReference type="EMBL" id="JAAWWB010000555">
    <property type="protein sequence ID" value="KAG6736767.1"/>
    <property type="molecule type" value="Genomic_DNA"/>
</dbReference>
<reference evidence="3" key="1">
    <citation type="journal article" date="2020" name="bioRxiv">
        <title>Hybrid origin of Populus tomentosa Carr. identified through genome sequencing and phylogenomic analysis.</title>
        <authorList>
            <person name="An X."/>
            <person name="Gao K."/>
            <person name="Chen Z."/>
            <person name="Li J."/>
            <person name="Yang X."/>
            <person name="Yang X."/>
            <person name="Zhou J."/>
            <person name="Guo T."/>
            <person name="Zhao T."/>
            <person name="Huang S."/>
            <person name="Miao D."/>
            <person name="Khan W.U."/>
            <person name="Rao P."/>
            <person name="Ye M."/>
            <person name="Lei B."/>
            <person name="Liao W."/>
            <person name="Wang J."/>
            <person name="Ji L."/>
            <person name="Li Y."/>
            <person name="Guo B."/>
            <person name="Mustafa N.S."/>
            <person name="Li S."/>
            <person name="Yun Q."/>
            <person name="Keller S.R."/>
            <person name="Mao J."/>
            <person name="Zhang R."/>
            <person name="Strauss S.H."/>
        </authorList>
    </citation>
    <scope>NUCLEOTIDE SEQUENCE</scope>
    <source>
        <strain evidence="3">GM15</strain>
        <tissue evidence="3">Leaf</tissue>
    </source>
</reference>
<feature type="repeat" description="PPR" evidence="2">
    <location>
        <begin position="242"/>
        <end position="276"/>
    </location>
</feature>
<gene>
    <name evidence="3" type="ORF">POTOM_060339</name>
</gene>
<name>A0A8X7XTG8_POPTO</name>
<evidence type="ECO:0000313" key="3">
    <source>
        <dbReference type="EMBL" id="KAG6736767.1"/>
    </source>
</evidence>
<evidence type="ECO:0000256" key="2">
    <source>
        <dbReference type="PROSITE-ProRule" id="PRU00708"/>
    </source>
</evidence>
<evidence type="ECO:0000256" key="1">
    <source>
        <dbReference type="ARBA" id="ARBA00022737"/>
    </source>
</evidence>
<dbReference type="GO" id="GO:0003723">
    <property type="term" value="F:RNA binding"/>
    <property type="evidence" value="ECO:0007669"/>
    <property type="project" value="InterPro"/>
</dbReference>
<dbReference type="Gene3D" id="1.25.40.10">
    <property type="entry name" value="Tetratricopeptide repeat domain"/>
    <property type="match status" value="1"/>
</dbReference>
<dbReference type="OrthoDB" id="8062037at2759"/>
<dbReference type="Proteomes" id="UP000886885">
    <property type="component" value="Unassembled WGS sequence"/>
</dbReference>
<comment type="caution">
    <text evidence="3">The sequence shown here is derived from an EMBL/GenBank/DDBJ whole genome shotgun (WGS) entry which is preliminary data.</text>
</comment>
<dbReference type="AlphaFoldDB" id="A0A8X7XTG8"/>
<protein>
    <submittedName>
        <fullName evidence="3">Uncharacterized protein</fullName>
    </submittedName>
</protein>
<evidence type="ECO:0000313" key="4">
    <source>
        <dbReference type="Proteomes" id="UP000886885"/>
    </source>
</evidence>
<dbReference type="GO" id="GO:0009451">
    <property type="term" value="P:RNA modification"/>
    <property type="evidence" value="ECO:0007669"/>
    <property type="project" value="InterPro"/>
</dbReference>
<dbReference type="InterPro" id="IPR011990">
    <property type="entry name" value="TPR-like_helical_dom_sf"/>
</dbReference>
<dbReference type="InterPro" id="IPR046960">
    <property type="entry name" value="PPR_At4g14850-like_plant"/>
</dbReference>
<keyword evidence="4" id="KW-1185">Reference proteome</keyword>
<dbReference type="PANTHER" id="PTHR47926">
    <property type="entry name" value="PENTATRICOPEPTIDE REPEAT-CONTAINING PROTEIN"/>
    <property type="match status" value="1"/>
</dbReference>
<dbReference type="PROSITE" id="PS51375">
    <property type="entry name" value="PPR"/>
    <property type="match status" value="1"/>
</dbReference>
<proteinExistence type="predicted"/>
<accession>A0A8X7XTG8</accession>